<dbReference type="KEGG" id="smia:P344_03595"/>
<dbReference type="AlphaFoldDB" id="W0GQX0"/>
<dbReference type="Pfam" id="PF13195">
    <property type="entry name" value="DUF4011"/>
    <property type="match status" value="1"/>
</dbReference>
<evidence type="ECO:0000313" key="2">
    <source>
        <dbReference type="Proteomes" id="UP000019260"/>
    </source>
</evidence>
<dbReference type="EMBL" id="CP006720">
    <property type="protein sequence ID" value="AHI58060.1"/>
    <property type="molecule type" value="Genomic_DNA"/>
</dbReference>
<dbReference type="PATRIC" id="fig|838561.3.peg.695"/>
<accession>W0GQX0</accession>
<dbReference type="RefSeq" id="WP_025317391.1">
    <property type="nucleotide sequence ID" value="NZ_CP002082.1"/>
</dbReference>
<dbReference type="OrthoDB" id="9757917at2"/>
<gene>
    <name evidence="1" type="ORF">P344_03595</name>
</gene>
<dbReference type="Proteomes" id="UP000019260">
    <property type="component" value="Chromosome"/>
</dbReference>
<sequence>MVIWEEFINKSKNDEEFLLHLNQHGFAKYPILHYHKFLASSFELFVKKENKKISKASLLKLENLINEEVNKMFTKFYRILQDVKLYLLEKDVNPLYIWWPYIEGLTQSQKVFCAPLLLWPVNEISRTKNKIVLATKHEEILLNSAIRLS</sequence>
<dbReference type="HOGENOM" id="CLU_1748506_0_0_14"/>
<keyword evidence="2" id="KW-1185">Reference proteome</keyword>
<dbReference type="InterPro" id="IPR025103">
    <property type="entry name" value="DUF4011"/>
</dbReference>
<dbReference type="KEGG" id="smir:SMM_0604"/>
<name>W0GQX0_9MOLU</name>
<reference evidence="1 2" key="1">
    <citation type="submission" date="2013-09" db="EMBL/GenBank/DDBJ databases">
        <title>Complete genome sequence of Spiroplasma mirum suckling mouse cataract agent.</title>
        <authorList>
            <person name="Landry C.A."/>
            <person name="Bastian F.O."/>
            <person name="Thune R.L."/>
        </authorList>
    </citation>
    <scope>NUCLEOTIDE SEQUENCE [LARGE SCALE GENOMIC DNA]</scope>
    <source>
        <strain evidence="1 2">SMCA</strain>
    </source>
</reference>
<organism evidence="1 2">
    <name type="scientific">Spiroplasma mirum ATCC 29335</name>
    <dbReference type="NCBI Taxonomy" id="838561"/>
    <lineage>
        <taxon>Bacteria</taxon>
        <taxon>Bacillati</taxon>
        <taxon>Mycoplasmatota</taxon>
        <taxon>Mollicutes</taxon>
        <taxon>Entomoplasmatales</taxon>
        <taxon>Spiroplasmataceae</taxon>
        <taxon>Spiroplasma</taxon>
    </lineage>
</organism>
<evidence type="ECO:0000313" key="1">
    <source>
        <dbReference type="EMBL" id="AHI58060.1"/>
    </source>
</evidence>
<protein>
    <submittedName>
        <fullName evidence="1">Uncharacterized protein</fullName>
    </submittedName>
</protein>
<proteinExistence type="predicted"/>